<accession>A0A5J4YJX8</accession>
<organism evidence="3 4">
    <name type="scientific">Porphyridium purpureum</name>
    <name type="common">Red alga</name>
    <name type="synonym">Porphyridium cruentum</name>
    <dbReference type="NCBI Taxonomy" id="35688"/>
    <lineage>
        <taxon>Eukaryota</taxon>
        <taxon>Rhodophyta</taxon>
        <taxon>Bangiophyceae</taxon>
        <taxon>Porphyridiales</taxon>
        <taxon>Porphyridiaceae</taxon>
        <taxon>Porphyridium</taxon>
    </lineage>
</organism>
<dbReference type="SUPFAM" id="SSF53098">
    <property type="entry name" value="Ribonuclease H-like"/>
    <property type="match status" value="1"/>
</dbReference>
<evidence type="ECO:0000313" key="4">
    <source>
        <dbReference type="Proteomes" id="UP000324585"/>
    </source>
</evidence>
<dbReference type="EMBL" id="VRMN01000014">
    <property type="protein sequence ID" value="KAA8491312.1"/>
    <property type="molecule type" value="Genomic_DNA"/>
</dbReference>
<proteinExistence type="predicted"/>
<dbReference type="InterPro" id="IPR036397">
    <property type="entry name" value="RNaseH_sf"/>
</dbReference>
<dbReference type="InterPro" id="IPR012337">
    <property type="entry name" value="RNaseH-like_sf"/>
</dbReference>
<evidence type="ECO:0000313" key="3">
    <source>
        <dbReference type="EMBL" id="KAA8491312.1"/>
    </source>
</evidence>
<reference evidence="4" key="1">
    <citation type="journal article" date="2019" name="Nat. Commun.">
        <title>Expansion of phycobilisome linker gene families in mesophilic red algae.</title>
        <authorList>
            <person name="Lee J."/>
            <person name="Kim D."/>
            <person name="Bhattacharya D."/>
            <person name="Yoon H.S."/>
        </authorList>
    </citation>
    <scope>NUCLEOTIDE SEQUENCE [LARGE SCALE GENOMIC DNA]</scope>
    <source>
        <strain evidence="4">CCMP 1328</strain>
    </source>
</reference>
<name>A0A5J4YJX8_PORPP</name>
<sequence>MMTVQENAFSADANDPDIPSRSVRHDGFNFQQDRDFSDDDPYDEQNQGNEPGSPNIYSQPLQTKAKECSFDVGTYKVLGQGQARLPVSDEFYFIFLLDVLGTADANDPSWPPAVHGLKDMDGLKCYFNNFQDLVFPKLGLSCRLQQLQKIHRKFAHASAAKLEHIFDLAGTPLAENDTSTLRALIKNCHICQRFAKKPRSPELSASIDVSFNHTVQLDHFYLHQSAVNRTMPVMHVICAGTRFQTGQWLPDGCSAQALWDIFNLIWVTAYSGAPHIVKVDPGSAYDCADFKSLANASGIYVSVQPIEAHESIGKIERAHAIIRTMYDKYTEEDPNADNDEALAHCFLVANCTPSHSVAPPALMVFGPMPRLVIGAVADIPSQTDRIRAMLIARRVFEEHVARKYLNLALSKHHVTRTYRRRPCPSLRTLCS</sequence>
<dbReference type="AlphaFoldDB" id="A0A5J4YJX8"/>
<feature type="domain" description="Integrase catalytic" evidence="2">
    <location>
        <begin position="197"/>
        <end position="375"/>
    </location>
</feature>
<comment type="caution">
    <text evidence="3">The sequence shown here is derived from an EMBL/GenBank/DDBJ whole genome shotgun (WGS) entry which is preliminary data.</text>
</comment>
<feature type="compositionally biased region" description="Polar residues" evidence="1">
    <location>
        <begin position="44"/>
        <end position="59"/>
    </location>
</feature>
<protein>
    <recommendedName>
        <fullName evidence="2">Integrase catalytic domain-containing protein</fullName>
    </recommendedName>
</protein>
<dbReference type="PROSITE" id="PS50994">
    <property type="entry name" value="INTEGRASE"/>
    <property type="match status" value="1"/>
</dbReference>
<dbReference type="InterPro" id="IPR001584">
    <property type="entry name" value="Integrase_cat-core"/>
</dbReference>
<keyword evidence="4" id="KW-1185">Reference proteome</keyword>
<feature type="compositionally biased region" description="Basic and acidic residues" evidence="1">
    <location>
        <begin position="23"/>
        <end position="35"/>
    </location>
</feature>
<gene>
    <name evidence="3" type="ORF">FVE85_7733</name>
</gene>
<dbReference type="GO" id="GO:0015074">
    <property type="term" value="P:DNA integration"/>
    <property type="evidence" value="ECO:0007669"/>
    <property type="project" value="InterPro"/>
</dbReference>
<dbReference type="GO" id="GO:0003676">
    <property type="term" value="F:nucleic acid binding"/>
    <property type="evidence" value="ECO:0007669"/>
    <property type="project" value="InterPro"/>
</dbReference>
<feature type="region of interest" description="Disordered" evidence="1">
    <location>
        <begin position="1"/>
        <end position="59"/>
    </location>
</feature>
<dbReference type="Gene3D" id="3.30.420.10">
    <property type="entry name" value="Ribonuclease H-like superfamily/Ribonuclease H"/>
    <property type="match status" value="1"/>
</dbReference>
<evidence type="ECO:0000259" key="2">
    <source>
        <dbReference type="PROSITE" id="PS50994"/>
    </source>
</evidence>
<dbReference type="Proteomes" id="UP000324585">
    <property type="component" value="Unassembled WGS sequence"/>
</dbReference>
<dbReference type="OrthoDB" id="4523126at2759"/>
<evidence type="ECO:0000256" key="1">
    <source>
        <dbReference type="SAM" id="MobiDB-lite"/>
    </source>
</evidence>